<feature type="domain" description="Fe/B12 periplasmic-binding" evidence="1">
    <location>
        <begin position="1"/>
        <end position="160"/>
    </location>
</feature>
<accession>A0A6I4IPZ2</accession>
<organism evidence="2 3">
    <name type="scientific">Mucilaginibacter aquatilis</name>
    <dbReference type="NCBI Taxonomy" id="1517760"/>
    <lineage>
        <taxon>Bacteria</taxon>
        <taxon>Pseudomonadati</taxon>
        <taxon>Bacteroidota</taxon>
        <taxon>Sphingobacteriia</taxon>
        <taxon>Sphingobacteriales</taxon>
        <taxon>Sphingobacteriaceae</taxon>
        <taxon>Mucilaginibacter</taxon>
    </lineage>
</organism>
<dbReference type="EMBL" id="WQLA01000001">
    <property type="protein sequence ID" value="MVN90194.1"/>
    <property type="molecule type" value="Genomic_DNA"/>
</dbReference>
<dbReference type="AlphaFoldDB" id="A0A6I4IPZ2"/>
<proteinExistence type="predicted"/>
<dbReference type="Gene3D" id="3.40.50.1980">
    <property type="entry name" value="Nitrogenase molybdenum iron protein domain"/>
    <property type="match status" value="1"/>
</dbReference>
<gene>
    <name evidence="2" type="ORF">GO816_03560</name>
</gene>
<dbReference type="OrthoDB" id="9787772at2"/>
<dbReference type="RefSeq" id="WP_157539960.1">
    <property type="nucleotide sequence ID" value="NZ_WQLA01000001.1"/>
</dbReference>
<protein>
    <submittedName>
        <fullName evidence="2">ABC transporter substrate-binding protein</fullName>
    </submittedName>
</protein>
<evidence type="ECO:0000313" key="3">
    <source>
        <dbReference type="Proteomes" id="UP000434850"/>
    </source>
</evidence>
<sequence length="175" mass="19420">MPADNIISLIPITDQSVIEELQERLDIIEHKLKFIDKKPSTLCLEWLNPLTVAGNLLPELVEIAGGTPVLATLGMPSLVVDWDEIQQTDPDVIVIVARGLSVEQSMRQISALLQEPGFADLQAVKNKRLYIADGAAYFYQTDAGLVDAIEMLAEIIQPKQFIFGNEGEGWIKFEM</sequence>
<keyword evidence="3" id="KW-1185">Reference proteome</keyword>
<dbReference type="PANTHER" id="PTHR42860">
    <property type="entry name" value="VITAMIN B12-BINDING PROTEIN"/>
    <property type="match status" value="1"/>
</dbReference>
<dbReference type="SUPFAM" id="SSF53807">
    <property type="entry name" value="Helical backbone' metal receptor"/>
    <property type="match status" value="1"/>
</dbReference>
<dbReference type="Proteomes" id="UP000434850">
    <property type="component" value="Unassembled WGS sequence"/>
</dbReference>
<reference evidence="2 3" key="1">
    <citation type="submission" date="2019-12" db="EMBL/GenBank/DDBJ databases">
        <title>Mucilaginibacter sp. HME9299 genome sequencing and assembly.</title>
        <authorList>
            <person name="Kang H."/>
            <person name="Kim H."/>
            <person name="Joh K."/>
        </authorList>
    </citation>
    <scope>NUCLEOTIDE SEQUENCE [LARGE SCALE GENOMIC DNA]</scope>
    <source>
        <strain evidence="2 3">HME9299</strain>
    </source>
</reference>
<dbReference type="InterPro" id="IPR051030">
    <property type="entry name" value="Vitamin_B12-ABC_binding"/>
</dbReference>
<dbReference type="PROSITE" id="PS50983">
    <property type="entry name" value="FE_B12_PBP"/>
    <property type="match status" value="1"/>
</dbReference>
<name>A0A6I4IPZ2_9SPHI</name>
<evidence type="ECO:0000259" key="1">
    <source>
        <dbReference type="PROSITE" id="PS50983"/>
    </source>
</evidence>
<dbReference type="PANTHER" id="PTHR42860:SF1">
    <property type="entry name" value="VITAMIN B12-BINDING PROTEIN"/>
    <property type="match status" value="1"/>
</dbReference>
<dbReference type="InterPro" id="IPR002491">
    <property type="entry name" value="ABC_transptr_periplasmic_BD"/>
</dbReference>
<dbReference type="Pfam" id="PF01497">
    <property type="entry name" value="Peripla_BP_2"/>
    <property type="match status" value="1"/>
</dbReference>
<evidence type="ECO:0000313" key="2">
    <source>
        <dbReference type="EMBL" id="MVN90194.1"/>
    </source>
</evidence>
<comment type="caution">
    <text evidence="2">The sequence shown here is derived from an EMBL/GenBank/DDBJ whole genome shotgun (WGS) entry which is preliminary data.</text>
</comment>